<gene>
    <name evidence="8" type="ORF">NCTC11923_00493</name>
</gene>
<dbReference type="PANTHER" id="PTHR48148">
    <property type="entry name" value="KERATINOCYTE PROLINE-RICH PROTEIN"/>
    <property type="match status" value="1"/>
</dbReference>
<feature type="domain" description="Gram-positive cocci surface proteins LPxTG" evidence="7">
    <location>
        <begin position="516"/>
        <end position="549"/>
    </location>
</feature>
<dbReference type="AlphaFoldDB" id="A0A3S4SSD2"/>
<feature type="region of interest" description="Disordered" evidence="5">
    <location>
        <begin position="1"/>
        <end position="22"/>
    </location>
</feature>
<feature type="compositionally biased region" description="Basic residues" evidence="5">
    <location>
        <begin position="11"/>
        <end position="22"/>
    </location>
</feature>
<evidence type="ECO:0000256" key="5">
    <source>
        <dbReference type="SAM" id="MobiDB-lite"/>
    </source>
</evidence>
<keyword evidence="6" id="KW-0472">Membrane</keyword>
<keyword evidence="6" id="KW-1133">Transmembrane helix</keyword>
<keyword evidence="9" id="KW-1185">Reference proteome</keyword>
<evidence type="ECO:0000259" key="7">
    <source>
        <dbReference type="PROSITE" id="PS50847"/>
    </source>
</evidence>
<accession>A0A3S4SSD2</accession>
<feature type="compositionally biased region" description="Polar residues" evidence="5">
    <location>
        <begin position="250"/>
        <end position="259"/>
    </location>
</feature>
<feature type="region of interest" description="Disordered" evidence="5">
    <location>
        <begin position="250"/>
        <end position="270"/>
    </location>
</feature>
<feature type="compositionally biased region" description="Low complexity" evidence="5">
    <location>
        <begin position="392"/>
        <end position="413"/>
    </location>
</feature>
<keyword evidence="2" id="KW-0964">Secreted</keyword>
<keyword evidence="6" id="KW-0812">Transmembrane</keyword>
<evidence type="ECO:0000256" key="6">
    <source>
        <dbReference type="SAM" id="Phobius"/>
    </source>
</evidence>
<feature type="compositionally biased region" description="Low complexity" evidence="5">
    <location>
        <begin position="421"/>
        <end position="430"/>
    </location>
</feature>
<evidence type="ECO:0000256" key="2">
    <source>
        <dbReference type="ARBA" id="ARBA00022525"/>
    </source>
</evidence>
<organism evidence="8 9">
    <name type="scientific">Actinomyces slackii</name>
    <dbReference type="NCBI Taxonomy" id="52774"/>
    <lineage>
        <taxon>Bacteria</taxon>
        <taxon>Bacillati</taxon>
        <taxon>Actinomycetota</taxon>
        <taxon>Actinomycetes</taxon>
        <taxon>Actinomycetales</taxon>
        <taxon>Actinomycetaceae</taxon>
        <taxon>Actinomyces</taxon>
    </lineage>
</organism>
<dbReference type="PANTHER" id="PTHR48148:SF3">
    <property type="entry name" value="KERATINOCYTE PROLINE-RICH PROTEIN"/>
    <property type="match status" value="1"/>
</dbReference>
<name>A0A3S4SSD2_9ACTO</name>
<dbReference type="InterPro" id="IPR019931">
    <property type="entry name" value="LPXTG_anchor"/>
</dbReference>
<evidence type="ECO:0000256" key="4">
    <source>
        <dbReference type="ARBA" id="ARBA00023088"/>
    </source>
</evidence>
<evidence type="ECO:0000313" key="8">
    <source>
        <dbReference type="EMBL" id="VEG73879.1"/>
    </source>
</evidence>
<dbReference type="EMBL" id="LR134363">
    <property type="protein sequence ID" value="VEG73879.1"/>
    <property type="molecule type" value="Genomic_DNA"/>
</dbReference>
<dbReference type="InterPro" id="IPR046022">
    <property type="entry name" value="DUF5979"/>
</dbReference>
<dbReference type="STRING" id="1278298.GCA_000428685_00016"/>
<evidence type="ECO:0000256" key="3">
    <source>
        <dbReference type="ARBA" id="ARBA00022729"/>
    </source>
</evidence>
<feature type="region of interest" description="Disordered" evidence="5">
    <location>
        <begin position="380"/>
        <end position="531"/>
    </location>
</feature>
<dbReference type="PROSITE" id="PS50847">
    <property type="entry name" value="GRAM_POS_ANCHORING"/>
    <property type="match status" value="1"/>
</dbReference>
<evidence type="ECO:0000313" key="9">
    <source>
        <dbReference type="Proteomes" id="UP000276899"/>
    </source>
</evidence>
<evidence type="ECO:0000256" key="1">
    <source>
        <dbReference type="ARBA" id="ARBA00022512"/>
    </source>
</evidence>
<keyword evidence="1" id="KW-0134">Cell wall</keyword>
<keyword evidence="3" id="KW-0732">Signal</keyword>
<protein>
    <recommendedName>
        <fullName evidence="7">Gram-positive cocci surface proteins LPxTG domain-containing protein</fullName>
    </recommendedName>
</protein>
<reference evidence="8 9" key="1">
    <citation type="submission" date="2018-12" db="EMBL/GenBank/DDBJ databases">
        <authorList>
            <consortium name="Pathogen Informatics"/>
        </authorList>
    </citation>
    <scope>NUCLEOTIDE SEQUENCE [LARGE SCALE GENOMIC DNA]</scope>
    <source>
        <strain evidence="8 9">NCTC11923</strain>
    </source>
</reference>
<feature type="transmembrane region" description="Helical" evidence="6">
    <location>
        <begin position="523"/>
        <end position="541"/>
    </location>
</feature>
<sequence length="549" mass="57081">MRGLPAFITGRAHRGRDRSGGSRRRGALLVAALLVVAVLIPAGRPPATAQDWVGLNLRVVYLATGDTNEISATAFVGSNPTSTFAYECYESGKEDEGPFAEGKVTVKNREETRLDFPSRSDVNDYCRFRIVDEKDVHVPGFTFEYMEPPIATKYLTSDPSIISRLYLWYDVVWGDFTVSKVVSGDDLESVRDKTYRVGYSCTTDGGAVMDGVVEVKAGESVKTTVVESDCVITEEDASVQGAALTTSYSVNGGASTSEPPTVRATRGDGGNPTVTVNNHYAELRGDFAVVKTVTGADAGDREFVFTYTCTDPDETSGSMRVRADGQPVNAGFSLPKDTTCTIVEQREGTEIEGYTLSELGQATVTITAGATARAEIENTYTPVPAPEPSPEPTATATTEAPSPEPSPTATQAPSPEPNPEPTATATTEAPSPEPSPEPTATATTEAPSPEPNPSATTQAPNPEPIPSATTQAPAPAPSPSADGNATAPSSAPAPAGSASAGAPSAGSGSAKDRPALARTGTSPVVPALLGSGTVLVGLALLRAHSRRRN</sequence>
<feature type="compositionally biased region" description="Low complexity" evidence="5">
    <location>
        <begin position="487"/>
        <end position="509"/>
    </location>
</feature>
<feature type="compositionally biased region" description="Low complexity" evidence="5">
    <location>
        <begin position="438"/>
        <end position="457"/>
    </location>
</feature>
<keyword evidence="4" id="KW-0572">Peptidoglycan-anchor</keyword>
<dbReference type="Proteomes" id="UP000276899">
    <property type="component" value="Chromosome"/>
</dbReference>
<dbReference type="KEGG" id="asla:NCTC11923_00493"/>
<dbReference type="Pfam" id="PF19407">
    <property type="entry name" value="DUF5979"/>
    <property type="match status" value="2"/>
</dbReference>
<proteinExistence type="predicted"/>